<dbReference type="InterPro" id="IPR036791">
    <property type="entry name" value="Ribosomal_bL9_C_sf"/>
</dbReference>
<evidence type="ECO:0000256" key="2">
    <source>
        <dbReference type="ARBA" id="ARBA00022730"/>
    </source>
</evidence>
<evidence type="ECO:0000313" key="11">
    <source>
        <dbReference type="Proteomes" id="UP001432180"/>
    </source>
</evidence>
<keyword evidence="5 7" id="KW-0687">Ribonucleoprotein</keyword>
<dbReference type="SUPFAM" id="SSF55658">
    <property type="entry name" value="L9 N-domain-like"/>
    <property type="match status" value="1"/>
</dbReference>
<feature type="domain" description="Ribosomal protein L9" evidence="9">
    <location>
        <begin position="13"/>
        <end position="40"/>
    </location>
</feature>
<evidence type="ECO:0000256" key="7">
    <source>
        <dbReference type="HAMAP-Rule" id="MF_00503"/>
    </source>
</evidence>
<accession>A0ABZ0SB83</accession>
<sequence>MDVILLKKVVGLGALGDKVSVRPGYGRNYLLPGGFAVAATAENLKAFEERRAELEREAADALAAAEARKAKLDGLRVTIGRKAGDEGRLFGSVGTADIAEAVSSAAEVEIMRSEVRLPDGPLRAVGEFSVNLRLHADLDSNVIIEVVAAD</sequence>
<evidence type="ECO:0000256" key="3">
    <source>
        <dbReference type="ARBA" id="ARBA00022884"/>
    </source>
</evidence>
<evidence type="ECO:0000256" key="5">
    <source>
        <dbReference type="ARBA" id="ARBA00023274"/>
    </source>
</evidence>
<gene>
    <name evidence="7 10" type="primary">rplI</name>
    <name evidence="10" type="ORF">Thiowin_02847</name>
</gene>
<feature type="coiled-coil region" evidence="8">
    <location>
        <begin position="37"/>
        <end position="71"/>
    </location>
</feature>
<dbReference type="InterPro" id="IPR000244">
    <property type="entry name" value="Ribosomal_bL9"/>
</dbReference>
<keyword evidence="3 7" id="KW-0694">RNA-binding</keyword>
<dbReference type="Gene3D" id="3.10.430.100">
    <property type="entry name" value="Ribosomal protein L9, C-terminal domain"/>
    <property type="match status" value="1"/>
</dbReference>
<dbReference type="PROSITE" id="PS00651">
    <property type="entry name" value="RIBOSOMAL_L9"/>
    <property type="match status" value="1"/>
</dbReference>
<dbReference type="NCBIfam" id="TIGR00158">
    <property type="entry name" value="L9"/>
    <property type="match status" value="1"/>
</dbReference>
<dbReference type="InterPro" id="IPR020069">
    <property type="entry name" value="Ribosomal_bL9_C"/>
</dbReference>
<dbReference type="Gene3D" id="3.40.5.10">
    <property type="entry name" value="Ribosomal protein L9, N-terminal domain"/>
    <property type="match status" value="1"/>
</dbReference>
<dbReference type="GO" id="GO:0005840">
    <property type="term" value="C:ribosome"/>
    <property type="evidence" value="ECO:0007669"/>
    <property type="project" value="UniProtKB-KW"/>
</dbReference>
<protein>
    <recommendedName>
        <fullName evidence="6 7">Large ribosomal subunit protein bL9</fullName>
    </recommendedName>
</protein>
<name>A0ABZ0SB83_9GAMM</name>
<dbReference type="EMBL" id="CP121472">
    <property type="protein sequence ID" value="WPL17805.1"/>
    <property type="molecule type" value="Genomic_DNA"/>
</dbReference>
<dbReference type="PANTHER" id="PTHR21368">
    <property type="entry name" value="50S RIBOSOMAL PROTEIN L9"/>
    <property type="match status" value="1"/>
</dbReference>
<evidence type="ECO:0000256" key="6">
    <source>
        <dbReference type="ARBA" id="ARBA00035292"/>
    </source>
</evidence>
<evidence type="ECO:0000259" key="9">
    <source>
        <dbReference type="PROSITE" id="PS00651"/>
    </source>
</evidence>
<keyword evidence="11" id="KW-1185">Reference proteome</keyword>
<dbReference type="HAMAP" id="MF_00503">
    <property type="entry name" value="Ribosomal_bL9"/>
    <property type="match status" value="1"/>
</dbReference>
<proteinExistence type="inferred from homology"/>
<dbReference type="InterPro" id="IPR009027">
    <property type="entry name" value="Ribosomal_bL9/RNase_H1_N"/>
</dbReference>
<evidence type="ECO:0000256" key="8">
    <source>
        <dbReference type="SAM" id="Coils"/>
    </source>
</evidence>
<reference evidence="10 11" key="1">
    <citation type="journal article" date="2023" name="Microorganisms">
        <title>Thiorhodovibrio frisius and Trv. litoralis spp. nov., Two Novel Members from a Clade of Fastidious Purple Sulfur Bacteria That Exhibit Unique Red-Shifted Light-Harvesting Capabilities.</title>
        <authorList>
            <person name="Methner A."/>
            <person name="Kuzyk S.B."/>
            <person name="Petersen J."/>
            <person name="Bauer S."/>
            <person name="Brinkmann H."/>
            <person name="Sichau K."/>
            <person name="Wanner G."/>
            <person name="Wolf J."/>
            <person name="Neumann-Schaal M."/>
            <person name="Henke P."/>
            <person name="Tank M."/>
            <person name="Sproer C."/>
            <person name="Bunk B."/>
            <person name="Overmann J."/>
        </authorList>
    </citation>
    <scope>NUCLEOTIDE SEQUENCE [LARGE SCALE GENOMIC DNA]</scope>
    <source>
        <strain evidence="10 11">DSM 6702</strain>
    </source>
</reference>
<organism evidence="10 11">
    <name type="scientific">Thiorhodovibrio winogradskyi</name>
    <dbReference type="NCBI Taxonomy" id="77007"/>
    <lineage>
        <taxon>Bacteria</taxon>
        <taxon>Pseudomonadati</taxon>
        <taxon>Pseudomonadota</taxon>
        <taxon>Gammaproteobacteria</taxon>
        <taxon>Chromatiales</taxon>
        <taxon>Chromatiaceae</taxon>
        <taxon>Thiorhodovibrio</taxon>
    </lineage>
</organism>
<evidence type="ECO:0000256" key="4">
    <source>
        <dbReference type="ARBA" id="ARBA00022980"/>
    </source>
</evidence>
<dbReference type="InterPro" id="IPR020070">
    <property type="entry name" value="Ribosomal_bL9_N"/>
</dbReference>
<keyword evidence="2 7" id="KW-0699">rRNA-binding</keyword>
<dbReference type="Pfam" id="PF01281">
    <property type="entry name" value="Ribosomal_L9_N"/>
    <property type="match status" value="1"/>
</dbReference>
<dbReference type="RefSeq" id="WP_328983606.1">
    <property type="nucleotide sequence ID" value="NZ_CP121472.1"/>
</dbReference>
<keyword evidence="4 7" id="KW-0689">Ribosomal protein</keyword>
<comment type="function">
    <text evidence="7">Binds to the 23S rRNA.</text>
</comment>
<keyword evidence="8" id="KW-0175">Coiled coil</keyword>
<comment type="similarity">
    <text evidence="1 7">Belongs to the bacterial ribosomal protein bL9 family.</text>
</comment>
<dbReference type="InterPro" id="IPR020594">
    <property type="entry name" value="Ribosomal_bL9_bac/chp"/>
</dbReference>
<evidence type="ECO:0000313" key="10">
    <source>
        <dbReference type="EMBL" id="WPL17805.1"/>
    </source>
</evidence>
<dbReference type="Pfam" id="PF03948">
    <property type="entry name" value="Ribosomal_L9_C"/>
    <property type="match status" value="1"/>
</dbReference>
<dbReference type="InterPro" id="IPR036935">
    <property type="entry name" value="Ribosomal_bL9_N_sf"/>
</dbReference>
<dbReference type="SUPFAM" id="SSF55653">
    <property type="entry name" value="Ribosomal protein L9 C-domain"/>
    <property type="match status" value="1"/>
</dbReference>
<evidence type="ECO:0000256" key="1">
    <source>
        <dbReference type="ARBA" id="ARBA00010605"/>
    </source>
</evidence>
<dbReference type="Proteomes" id="UP001432180">
    <property type="component" value="Chromosome"/>
</dbReference>